<evidence type="ECO:0000256" key="1">
    <source>
        <dbReference type="SAM" id="MobiDB-lite"/>
    </source>
</evidence>
<proteinExistence type="predicted"/>
<name>A0A4Q7ZI45_9ACTN</name>
<feature type="compositionally biased region" description="Low complexity" evidence="1">
    <location>
        <begin position="27"/>
        <end position="38"/>
    </location>
</feature>
<comment type="caution">
    <text evidence="2">The sequence shown here is derived from an EMBL/GenBank/DDBJ whole genome shotgun (WGS) entry which is preliminary data.</text>
</comment>
<dbReference type="AlphaFoldDB" id="A0A4Q7ZI45"/>
<feature type="region of interest" description="Disordered" evidence="1">
    <location>
        <begin position="22"/>
        <end position="74"/>
    </location>
</feature>
<evidence type="ECO:0000313" key="2">
    <source>
        <dbReference type="EMBL" id="RZU49903.1"/>
    </source>
</evidence>
<evidence type="ECO:0000313" key="3">
    <source>
        <dbReference type="Proteomes" id="UP000292564"/>
    </source>
</evidence>
<sequence length="154" mass="17579">MTARLRLVVEIIHGLLSMWPGRPYPSAPAAGRPRSRAPVRWTVVSPRRNRPRRPAGEPRPELTDERTRRGVEGVQQWQDGEWMVRSIFGGAATKTYRCPGCVQEIRPGVAHVVAWPSDGRGDETDRRHWHTGCWRARDRRGPATERSRNAPRYG</sequence>
<feature type="compositionally biased region" description="Basic and acidic residues" evidence="1">
    <location>
        <begin position="54"/>
        <end position="71"/>
    </location>
</feature>
<protein>
    <recommendedName>
        <fullName evidence="4">ATP/GTP-binding protein</fullName>
    </recommendedName>
</protein>
<keyword evidence="3" id="KW-1185">Reference proteome</keyword>
<evidence type="ECO:0008006" key="4">
    <source>
        <dbReference type="Google" id="ProtNLM"/>
    </source>
</evidence>
<accession>A0A4Q7ZI45</accession>
<gene>
    <name evidence="2" type="ORF">EV385_1660</name>
</gene>
<organism evidence="2 3">
    <name type="scientific">Krasilnikovia cinnamomea</name>
    <dbReference type="NCBI Taxonomy" id="349313"/>
    <lineage>
        <taxon>Bacteria</taxon>
        <taxon>Bacillati</taxon>
        <taxon>Actinomycetota</taxon>
        <taxon>Actinomycetes</taxon>
        <taxon>Micromonosporales</taxon>
        <taxon>Micromonosporaceae</taxon>
        <taxon>Krasilnikovia</taxon>
    </lineage>
</organism>
<dbReference type="EMBL" id="SHKY01000001">
    <property type="protein sequence ID" value="RZU49903.1"/>
    <property type="molecule type" value="Genomic_DNA"/>
</dbReference>
<reference evidence="2 3" key="1">
    <citation type="submission" date="2019-02" db="EMBL/GenBank/DDBJ databases">
        <title>Sequencing the genomes of 1000 actinobacteria strains.</title>
        <authorList>
            <person name="Klenk H.-P."/>
        </authorList>
    </citation>
    <scope>NUCLEOTIDE SEQUENCE [LARGE SCALE GENOMIC DNA]</scope>
    <source>
        <strain evidence="2 3">DSM 45162</strain>
    </source>
</reference>
<dbReference type="Proteomes" id="UP000292564">
    <property type="component" value="Unassembled WGS sequence"/>
</dbReference>